<name>A0ABD1PS93_9LAMI</name>
<sequence>MVFILFLFVLLHYQFIRGGKRDEQIELNEFDNGRDELELRRSTRTRRAPVFLDSSPLPPKKRRKVDKGGGVNGAEKVEREDGVKCEAPCSSSRDLEGENNGWLSRLRARGVALVLEGGKGGSLLQGAKKGFLRISTGSKKGQKFSYMIRTSYLQVANQPLLNPRDQEELKPHLFWKTRIRGLSWEVVWRMIN</sequence>
<proteinExistence type="predicted"/>
<reference evidence="4" key="1">
    <citation type="submission" date="2024-07" db="EMBL/GenBank/DDBJ databases">
        <title>Two chromosome-level genome assemblies of Korean endemic species Abeliophyllum distichum and Forsythia ovata (Oleaceae).</title>
        <authorList>
            <person name="Jang H."/>
        </authorList>
    </citation>
    <scope>NUCLEOTIDE SEQUENCE [LARGE SCALE GENOMIC DNA]</scope>
</reference>
<feature type="chain" id="PRO_5044893443" evidence="2">
    <location>
        <begin position="19"/>
        <end position="192"/>
    </location>
</feature>
<feature type="region of interest" description="Disordered" evidence="1">
    <location>
        <begin position="50"/>
        <end position="73"/>
    </location>
</feature>
<evidence type="ECO:0000256" key="2">
    <source>
        <dbReference type="SAM" id="SignalP"/>
    </source>
</evidence>
<dbReference type="EMBL" id="JBFOLK010000013">
    <property type="protein sequence ID" value="KAL2466804.1"/>
    <property type="molecule type" value="Genomic_DNA"/>
</dbReference>
<gene>
    <name evidence="3" type="ORF">Adt_42655</name>
</gene>
<feature type="signal peptide" evidence="2">
    <location>
        <begin position="1"/>
        <end position="18"/>
    </location>
</feature>
<dbReference type="Proteomes" id="UP001604336">
    <property type="component" value="Unassembled WGS sequence"/>
</dbReference>
<protein>
    <submittedName>
        <fullName evidence="3">Uncharacterized protein</fullName>
    </submittedName>
</protein>
<evidence type="ECO:0000256" key="1">
    <source>
        <dbReference type="SAM" id="MobiDB-lite"/>
    </source>
</evidence>
<dbReference type="AlphaFoldDB" id="A0ABD1PS93"/>
<evidence type="ECO:0000313" key="3">
    <source>
        <dbReference type="EMBL" id="KAL2466804.1"/>
    </source>
</evidence>
<accession>A0ABD1PS93</accession>
<evidence type="ECO:0000313" key="4">
    <source>
        <dbReference type="Proteomes" id="UP001604336"/>
    </source>
</evidence>
<keyword evidence="4" id="KW-1185">Reference proteome</keyword>
<comment type="caution">
    <text evidence="3">The sequence shown here is derived from an EMBL/GenBank/DDBJ whole genome shotgun (WGS) entry which is preliminary data.</text>
</comment>
<organism evidence="3 4">
    <name type="scientific">Abeliophyllum distichum</name>
    <dbReference type="NCBI Taxonomy" id="126358"/>
    <lineage>
        <taxon>Eukaryota</taxon>
        <taxon>Viridiplantae</taxon>
        <taxon>Streptophyta</taxon>
        <taxon>Embryophyta</taxon>
        <taxon>Tracheophyta</taxon>
        <taxon>Spermatophyta</taxon>
        <taxon>Magnoliopsida</taxon>
        <taxon>eudicotyledons</taxon>
        <taxon>Gunneridae</taxon>
        <taxon>Pentapetalae</taxon>
        <taxon>asterids</taxon>
        <taxon>lamiids</taxon>
        <taxon>Lamiales</taxon>
        <taxon>Oleaceae</taxon>
        <taxon>Forsythieae</taxon>
        <taxon>Abeliophyllum</taxon>
    </lineage>
</organism>
<keyword evidence="2" id="KW-0732">Signal</keyword>